<dbReference type="AlphaFoldDB" id="A0A9Q1Q9S6"/>
<name>A0A9Q1Q9S6_9CARY</name>
<evidence type="ECO:0000256" key="1">
    <source>
        <dbReference type="SAM" id="MobiDB-lite"/>
    </source>
</evidence>
<evidence type="ECO:0000313" key="2">
    <source>
        <dbReference type="EMBL" id="KAJ8434233.1"/>
    </source>
</evidence>
<evidence type="ECO:0000313" key="3">
    <source>
        <dbReference type="Proteomes" id="UP001153076"/>
    </source>
</evidence>
<proteinExistence type="predicted"/>
<dbReference type="Proteomes" id="UP001153076">
    <property type="component" value="Unassembled WGS sequence"/>
</dbReference>
<protein>
    <submittedName>
        <fullName evidence="2">Uncharacterized protein</fullName>
    </submittedName>
</protein>
<sequence length="303" mass="34848">MDALKNFLTTMTHTLQQQVAKQVKKTMEAASSMRALPAFDYKPTRGCEPFSRRDHAGLQREGDGLHDTSRPSANERPHKERRDHHPMLKKPQPMTADLESHSVQKYCQFYEQKGDTTVECKELKKALHELTDKGQIYHFLERGKRFFHEDLVRAREEPRKEECSTEIVATITRGCAEGISRDRWKHSYKEPSNSPHNESSADIIIWGCLRKHKYPIRDITTLLHPILGFGGQEVASVGMFCPPCGSRTRLSPETSKSKPLSPPTSYKFNMWSITAASENFWRSTNGPRMLLDQHQIMVEWPDI</sequence>
<organism evidence="2 3">
    <name type="scientific">Carnegiea gigantea</name>
    <dbReference type="NCBI Taxonomy" id="171969"/>
    <lineage>
        <taxon>Eukaryota</taxon>
        <taxon>Viridiplantae</taxon>
        <taxon>Streptophyta</taxon>
        <taxon>Embryophyta</taxon>
        <taxon>Tracheophyta</taxon>
        <taxon>Spermatophyta</taxon>
        <taxon>Magnoliopsida</taxon>
        <taxon>eudicotyledons</taxon>
        <taxon>Gunneridae</taxon>
        <taxon>Pentapetalae</taxon>
        <taxon>Caryophyllales</taxon>
        <taxon>Cactineae</taxon>
        <taxon>Cactaceae</taxon>
        <taxon>Cactoideae</taxon>
        <taxon>Echinocereeae</taxon>
        <taxon>Carnegiea</taxon>
    </lineage>
</organism>
<reference evidence="2" key="1">
    <citation type="submission" date="2022-04" db="EMBL/GenBank/DDBJ databases">
        <title>Carnegiea gigantea Genome sequencing and assembly v2.</title>
        <authorList>
            <person name="Copetti D."/>
            <person name="Sanderson M.J."/>
            <person name="Burquez A."/>
            <person name="Wojciechowski M.F."/>
        </authorList>
    </citation>
    <scope>NUCLEOTIDE SEQUENCE</scope>
    <source>
        <strain evidence="2">SGP5-SGP5p</strain>
        <tissue evidence="2">Aerial part</tissue>
    </source>
</reference>
<accession>A0A9Q1Q9S6</accession>
<comment type="caution">
    <text evidence="2">The sequence shown here is derived from an EMBL/GenBank/DDBJ whole genome shotgun (WGS) entry which is preliminary data.</text>
</comment>
<feature type="region of interest" description="Disordered" evidence="1">
    <location>
        <begin position="41"/>
        <end position="96"/>
    </location>
</feature>
<dbReference type="EMBL" id="JAKOGI010000491">
    <property type="protein sequence ID" value="KAJ8434233.1"/>
    <property type="molecule type" value="Genomic_DNA"/>
</dbReference>
<feature type="compositionally biased region" description="Basic and acidic residues" evidence="1">
    <location>
        <begin position="42"/>
        <end position="86"/>
    </location>
</feature>
<keyword evidence="3" id="KW-1185">Reference proteome</keyword>
<gene>
    <name evidence="2" type="ORF">Cgig2_005912</name>
</gene>